<dbReference type="EMBL" id="BQKI01000013">
    <property type="protein sequence ID" value="GJN07249.1"/>
    <property type="molecule type" value="Genomic_DNA"/>
</dbReference>
<evidence type="ECO:0008006" key="4">
    <source>
        <dbReference type="Google" id="ProtNLM"/>
    </source>
</evidence>
<organism evidence="2 3">
    <name type="scientific">Eleusine coracana subsp. coracana</name>
    <dbReference type="NCBI Taxonomy" id="191504"/>
    <lineage>
        <taxon>Eukaryota</taxon>
        <taxon>Viridiplantae</taxon>
        <taxon>Streptophyta</taxon>
        <taxon>Embryophyta</taxon>
        <taxon>Tracheophyta</taxon>
        <taxon>Spermatophyta</taxon>
        <taxon>Magnoliopsida</taxon>
        <taxon>Liliopsida</taxon>
        <taxon>Poales</taxon>
        <taxon>Poaceae</taxon>
        <taxon>PACMAD clade</taxon>
        <taxon>Chloridoideae</taxon>
        <taxon>Cynodonteae</taxon>
        <taxon>Eleusininae</taxon>
        <taxon>Eleusine</taxon>
    </lineage>
</organism>
<dbReference type="InterPro" id="IPR007658">
    <property type="entry name" value="DUF594"/>
</dbReference>
<keyword evidence="3" id="KW-1185">Reference proteome</keyword>
<evidence type="ECO:0000313" key="2">
    <source>
        <dbReference type="EMBL" id="GJN07249.1"/>
    </source>
</evidence>
<gene>
    <name evidence="2" type="primary">ga25067</name>
    <name evidence="2" type="ORF">PR202_ga25067</name>
</gene>
<dbReference type="Pfam" id="PF04578">
    <property type="entry name" value="DUF594"/>
    <property type="match status" value="1"/>
</dbReference>
<accession>A0AAV5DAF5</accession>
<feature type="region of interest" description="Disordered" evidence="1">
    <location>
        <begin position="266"/>
        <end position="291"/>
    </location>
</feature>
<comment type="caution">
    <text evidence="2">The sequence shown here is derived from an EMBL/GenBank/DDBJ whole genome shotgun (WGS) entry which is preliminary data.</text>
</comment>
<evidence type="ECO:0000256" key="1">
    <source>
        <dbReference type="SAM" id="MobiDB-lite"/>
    </source>
</evidence>
<protein>
    <recommendedName>
        <fullName evidence="4">DUF4220 domain-containing protein</fullName>
    </recommendedName>
</protein>
<reference evidence="2" key="1">
    <citation type="journal article" date="2018" name="DNA Res.">
        <title>Multiple hybrid de novo genome assembly of finger millet, an orphan allotetraploid crop.</title>
        <authorList>
            <person name="Hatakeyama M."/>
            <person name="Aluri S."/>
            <person name="Balachadran M.T."/>
            <person name="Sivarajan S.R."/>
            <person name="Patrignani A."/>
            <person name="Gruter S."/>
            <person name="Poveda L."/>
            <person name="Shimizu-Inatsugi R."/>
            <person name="Baeten J."/>
            <person name="Francoijs K.J."/>
            <person name="Nataraja K.N."/>
            <person name="Reddy Y.A.N."/>
            <person name="Phadnis S."/>
            <person name="Ravikumar R.L."/>
            <person name="Schlapbach R."/>
            <person name="Sreeman S.M."/>
            <person name="Shimizu K.K."/>
        </authorList>
    </citation>
    <scope>NUCLEOTIDE SEQUENCE</scope>
</reference>
<proteinExistence type="predicted"/>
<dbReference type="Proteomes" id="UP001054889">
    <property type="component" value="Unassembled WGS sequence"/>
</dbReference>
<evidence type="ECO:0000313" key="3">
    <source>
        <dbReference type="Proteomes" id="UP001054889"/>
    </source>
</evidence>
<name>A0AAV5DAF5_ELECO</name>
<reference evidence="2" key="2">
    <citation type="submission" date="2021-12" db="EMBL/GenBank/DDBJ databases">
        <title>Resequencing data analysis of finger millet.</title>
        <authorList>
            <person name="Hatakeyama M."/>
            <person name="Aluri S."/>
            <person name="Balachadran M.T."/>
            <person name="Sivarajan S.R."/>
            <person name="Poveda L."/>
            <person name="Shimizu-Inatsugi R."/>
            <person name="Schlapbach R."/>
            <person name="Sreeman S.M."/>
            <person name="Shimizu K.K."/>
        </authorList>
    </citation>
    <scope>NUCLEOTIDE SEQUENCE</scope>
</reference>
<dbReference type="AlphaFoldDB" id="A0AAV5DAF5"/>
<sequence length="291" mass="31516">MRAASDVGLIDRVWQFLAVADVAEEAGVLEQHPEVRGELPAPLQIYQMLGGPGGRGQVQQEPCPELIQALPELLLVAAVLLYECLRQLRAQLPILRIIASSSGSRGSLSSDSHMVTLGKTPEKFDGRKAGDAIKVPKPVKTEILKKLHGRLPAEISSPRDWGNGIRRYSTVMALTQGALQDNEDGNLNIVQQGVKLAKDLIDNGEDHKKCWETLADVWTDLIIDIAPSWNAEAHKHNMESGGEFITLLWALLWHCGIEKNSLSHEDNALGSDSGSAQEGGTGAGNTENNGE</sequence>